<dbReference type="SUPFAM" id="SSF69279">
    <property type="entry name" value="Phage tail proteins"/>
    <property type="match status" value="1"/>
</dbReference>
<keyword evidence="2" id="KW-1185">Reference proteome</keyword>
<reference evidence="1 2" key="1">
    <citation type="submission" date="2021-07" db="EMBL/GenBank/DDBJ databases">
        <title>A novel phosphonate cluster across the Pantoea species complex is important for pathogenicity in onion.</title>
        <authorList>
            <person name="Zhao M."/>
            <person name="Stice S."/>
            <person name="Shin G.Y."/>
            <person name="Coutinho T."/>
            <person name="Gitaitis R."/>
            <person name="Kvitko B."/>
            <person name="Dutta B."/>
        </authorList>
    </citation>
    <scope>NUCLEOTIDE SEQUENCE [LARGE SCALE GENOMIC DNA]</scope>
    <source>
        <strain evidence="1 2">BD 382</strain>
    </source>
</reference>
<dbReference type="RefSeq" id="WP_257469504.1">
    <property type="nucleotide sequence ID" value="NZ_JAHVXU010000007.1"/>
</dbReference>
<gene>
    <name evidence="1" type="ORF">KYI95_13795</name>
</gene>
<dbReference type="Pfam" id="PF05954">
    <property type="entry name" value="Phage_GPD"/>
    <property type="match status" value="1"/>
</dbReference>
<evidence type="ECO:0000313" key="2">
    <source>
        <dbReference type="Proteomes" id="UP001197236"/>
    </source>
</evidence>
<comment type="caution">
    <text evidence="1">The sequence shown here is derived from an EMBL/GenBank/DDBJ whole genome shotgun (WGS) entry which is preliminary data.</text>
</comment>
<sequence length="109" mass="12069">MSSRITVQLPAEGLLFRRLSGSEALSQSFVLQAELLSTDARIDRQSLLGKPVTFTLPTDGLMSAVNPRYINGKITQIGVRSEELGGVRYAVYGLTVESDLWPMKRDRNL</sequence>
<name>A0ABS6VG23_9GAMM</name>
<protein>
    <submittedName>
        <fullName evidence="1">Type VI secretion system tip protein VgrG</fullName>
    </submittedName>
</protein>
<evidence type="ECO:0000313" key="1">
    <source>
        <dbReference type="EMBL" id="MBW1258250.1"/>
    </source>
</evidence>
<accession>A0ABS6VG23</accession>
<feature type="non-terminal residue" evidence="1">
    <location>
        <position position="109"/>
    </location>
</feature>
<dbReference type="Gene3D" id="2.30.110.50">
    <property type="match status" value="1"/>
</dbReference>
<dbReference type="Proteomes" id="UP001197236">
    <property type="component" value="Unassembled WGS sequence"/>
</dbReference>
<organism evidence="1 2">
    <name type="scientific">Pantoea allii</name>
    <dbReference type="NCBI Taxonomy" id="574096"/>
    <lineage>
        <taxon>Bacteria</taxon>
        <taxon>Pseudomonadati</taxon>
        <taxon>Pseudomonadota</taxon>
        <taxon>Gammaproteobacteria</taxon>
        <taxon>Enterobacterales</taxon>
        <taxon>Erwiniaceae</taxon>
        <taxon>Pantoea</taxon>
    </lineage>
</organism>
<dbReference type="EMBL" id="JAHVXZ010000007">
    <property type="protein sequence ID" value="MBW1258250.1"/>
    <property type="molecule type" value="Genomic_DNA"/>
</dbReference>
<proteinExistence type="predicted"/>